<feature type="transmembrane region" description="Helical" evidence="7">
    <location>
        <begin position="86"/>
        <end position="107"/>
    </location>
</feature>
<evidence type="ECO:0000256" key="2">
    <source>
        <dbReference type="ARBA" id="ARBA00022448"/>
    </source>
</evidence>
<comment type="subcellular location">
    <subcellularLocation>
        <location evidence="1 7">Cell membrane</location>
        <topology evidence="1 7">Multi-pass membrane protein</topology>
    </subcellularLocation>
</comment>
<protein>
    <submittedName>
        <fullName evidence="9">Carbohydrate ABC transporter permease</fullName>
    </submittedName>
</protein>
<accession>A0A3N2QYJ1</accession>
<feature type="transmembrane region" description="Helical" evidence="7">
    <location>
        <begin position="150"/>
        <end position="171"/>
    </location>
</feature>
<dbReference type="CDD" id="cd06261">
    <property type="entry name" value="TM_PBP2"/>
    <property type="match status" value="1"/>
</dbReference>
<evidence type="ECO:0000259" key="8">
    <source>
        <dbReference type="PROSITE" id="PS50928"/>
    </source>
</evidence>
<comment type="caution">
    <text evidence="9">The sequence shown here is derived from an EMBL/GenBank/DDBJ whole genome shotgun (WGS) entry which is preliminary data.</text>
</comment>
<evidence type="ECO:0000256" key="3">
    <source>
        <dbReference type="ARBA" id="ARBA00022475"/>
    </source>
</evidence>
<dbReference type="GO" id="GO:0055085">
    <property type="term" value="P:transmembrane transport"/>
    <property type="evidence" value="ECO:0007669"/>
    <property type="project" value="InterPro"/>
</dbReference>
<keyword evidence="2 7" id="KW-0813">Transport</keyword>
<name>A0A3N2QYJ1_9RHOB</name>
<keyword evidence="10" id="KW-1185">Reference proteome</keyword>
<dbReference type="EMBL" id="RDRB01000006">
    <property type="protein sequence ID" value="ROU00166.1"/>
    <property type="molecule type" value="Genomic_DNA"/>
</dbReference>
<dbReference type="InterPro" id="IPR000515">
    <property type="entry name" value="MetI-like"/>
</dbReference>
<evidence type="ECO:0000313" key="9">
    <source>
        <dbReference type="EMBL" id="ROU00166.1"/>
    </source>
</evidence>
<evidence type="ECO:0000256" key="1">
    <source>
        <dbReference type="ARBA" id="ARBA00004651"/>
    </source>
</evidence>
<dbReference type="Proteomes" id="UP000268016">
    <property type="component" value="Unassembled WGS sequence"/>
</dbReference>
<feature type="transmembrane region" description="Helical" evidence="7">
    <location>
        <begin position="119"/>
        <end position="144"/>
    </location>
</feature>
<comment type="similarity">
    <text evidence="7">Belongs to the binding-protein-dependent transport system permease family.</text>
</comment>
<keyword evidence="5 7" id="KW-1133">Transmembrane helix</keyword>
<sequence>MAGLAPRAVANGYRRERIAAYALLTLFLLYSLLPLYYLAVSATKTNTQLFSSFGLWFAEDLNLGANLRALFGHDDGVFLLWMRNSVVYALASGFGAAAICTAAGYALSKFRFPGRRVMYAAILGAVMVPNTALVIPLFLLFANLGITDTWGAVILPSVVFPLGVYLMKVYIDQAVPDELLDAARIDGASEAGIFASIVVRLAMPGIVTVLLLAFTTTWNNYFLPLVMLSSPELMPMTVGLAQWNALASAGSGGQALFSIVIAGALVGVLPVIAMFLLLQRFWQGGLATGSVK</sequence>
<dbReference type="GO" id="GO:0005886">
    <property type="term" value="C:plasma membrane"/>
    <property type="evidence" value="ECO:0007669"/>
    <property type="project" value="UniProtKB-SubCell"/>
</dbReference>
<dbReference type="PROSITE" id="PS50928">
    <property type="entry name" value="ABC_TM1"/>
    <property type="match status" value="1"/>
</dbReference>
<proteinExistence type="inferred from homology"/>
<evidence type="ECO:0000256" key="4">
    <source>
        <dbReference type="ARBA" id="ARBA00022692"/>
    </source>
</evidence>
<dbReference type="Gene3D" id="1.10.3720.10">
    <property type="entry name" value="MetI-like"/>
    <property type="match status" value="1"/>
</dbReference>
<evidence type="ECO:0000256" key="6">
    <source>
        <dbReference type="ARBA" id="ARBA00023136"/>
    </source>
</evidence>
<dbReference type="RefSeq" id="WP_123642714.1">
    <property type="nucleotide sequence ID" value="NZ_ML119086.1"/>
</dbReference>
<dbReference type="OrthoDB" id="9815445at2"/>
<dbReference type="InterPro" id="IPR035906">
    <property type="entry name" value="MetI-like_sf"/>
</dbReference>
<feature type="domain" description="ABC transmembrane type-1" evidence="8">
    <location>
        <begin position="82"/>
        <end position="278"/>
    </location>
</feature>
<dbReference type="Pfam" id="PF00528">
    <property type="entry name" value="BPD_transp_1"/>
    <property type="match status" value="1"/>
</dbReference>
<evidence type="ECO:0000313" key="10">
    <source>
        <dbReference type="Proteomes" id="UP000268016"/>
    </source>
</evidence>
<organism evidence="9 10">
    <name type="scientific">Histidinibacterium lentulum</name>
    <dbReference type="NCBI Taxonomy" id="2480588"/>
    <lineage>
        <taxon>Bacteria</taxon>
        <taxon>Pseudomonadati</taxon>
        <taxon>Pseudomonadota</taxon>
        <taxon>Alphaproteobacteria</taxon>
        <taxon>Rhodobacterales</taxon>
        <taxon>Paracoccaceae</taxon>
        <taxon>Histidinibacterium</taxon>
    </lineage>
</organism>
<dbReference type="PANTHER" id="PTHR43744">
    <property type="entry name" value="ABC TRANSPORTER PERMEASE PROTEIN MG189-RELATED-RELATED"/>
    <property type="match status" value="1"/>
</dbReference>
<keyword evidence="6 7" id="KW-0472">Membrane</keyword>
<evidence type="ECO:0000256" key="7">
    <source>
        <dbReference type="RuleBase" id="RU363032"/>
    </source>
</evidence>
<keyword evidence="3" id="KW-1003">Cell membrane</keyword>
<dbReference type="AlphaFoldDB" id="A0A3N2QYJ1"/>
<keyword evidence="4 7" id="KW-0812">Transmembrane</keyword>
<dbReference type="SUPFAM" id="SSF161098">
    <property type="entry name" value="MetI-like"/>
    <property type="match status" value="1"/>
</dbReference>
<reference evidence="9 10" key="1">
    <citation type="submission" date="2018-10" db="EMBL/GenBank/DDBJ databases">
        <title>Histidinibacterium lentulum gen. nov., sp. nov., a marine bacterium from the culture broth of Picochlorum sp. 122.</title>
        <authorList>
            <person name="Wang G."/>
        </authorList>
    </citation>
    <scope>NUCLEOTIDE SEQUENCE [LARGE SCALE GENOMIC DNA]</scope>
    <source>
        <strain evidence="9 10">B17</strain>
    </source>
</reference>
<dbReference type="PANTHER" id="PTHR43744:SF12">
    <property type="entry name" value="ABC TRANSPORTER PERMEASE PROTEIN MG189-RELATED"/>
    <property type="match status" value="1"/>
</dbReference>
<feature type="transmembrane region" description="Helical" evidence="7">
    <location>
        <begin position="20"/>
        <end position="39"/>
    </location>
</feature>
<evidence type="ECO:0000256" key="5">
    <source>
        <dbReference type="ARBA" id="ARBA00022989"/>
    </source>
</evidence>
<gene>
    <name evidence="9" type="ORF">EAT49_12725</name>
</gene>
<feature type="transmembrane region" description="Helical" evidence="7">
    <location>
        <begin position="192"/>
        <end position="215"/>
    </location>
</feature>
<feature type="transmembrane region" description="Helical" evidence="7">
    <location>
        <begin position="255"/>
        <end position="278"/>
    </location>
</feature>